<proteinExistence type="predicted"/>
<accession>A0A9Q0SYZ0</accession>
<feature type="compositionally biased region" description="Basic and acidic residues" evidence="1">
    <location>
        <begin position="103"/>
        <end position="115"/>
    </location>
</feature>
<organism evidence="2 3">
    <name type="scientific">Salix viminalis</name>
    <name type="common">Common osier</name>
    <name type="synonym">Basket willow</name>
    <dbReference type="NCBI Taxonomy" id="40686"/>
    <lineage>
        <taxon>Eukaryota</taxon>
        <taxon>Viridiplantae</taxon>
        <taxon>Streptophyta</taxon>
        <taxon>Embryophyta</taxon>
        <taxon>Tracheophyta</taxon>
        <taxon>Spermatophyta</taxon>
        <taxon>Magnoliopsida</taxon>
        <taxon>eudicotyledons</taxon>
        <taxon>Gunneridae</taxon>
        <taxon>Pentapetalae</taxon>
        <taxon>rosids</taxon>
        <taxon>fabids</taxon>
        <taxon>Malpighiales</taxon>
        <taxon>Salicaceae</taxon>
        <taxon>Saliceae</taxon>
        <taxon>Salix</taxon>
    </lineage>
</organism>
<dbReference type="EMBL" id="JAPFFL010000011">
    <property type="protein sequence ID" value="KAJ6694295.1"/>
    <property type="molecule type" value="Genomic_DNA"/>
</dbReference>
<dbReference type="PANTHER" id="PTHR35701">
    <property type="entry name" value="OS11G0148400 PROTEIN"/>
    <property type="match status" value="1"/>
</dbReference>
<comment type="caution">
    <text evidence="2">The sequence shown here is derived from an EMBL/GenBank/DDBJ whole genome shotgun (WGS) entry which is preliminary data.</text>
</comment>
<feature type="region of interest" description="Disordered" evidence="1">
    <location>
        <begin position="88"/>
        <end position="121"/>
    </location>
</feature>
<protein>
    <submittedName>
        <fullName evidence="2">Uncharacterized protein</fullName>
    </submittedName>
</protein>
<reference evidence="2" key="2">
    <citation type="journal article" date="2023" name="Int. J. Mol. Sci.">
        <title>De Novo Assembly and Annotation of 11 Diverse Shrub Willow (Salix) Genomes Reveals Novel Gene Organization in Sex-Linked Regions.</title>
        <authorList>
            <person name="Hyden B."/>
            <person name="Feng K."/>
            <person name="Yates T.B."/>
            <person name="Jawdy S."/>
            <person name="Cereghino C."/>
            <person name="Smart L.B."/>
            <person name="Muchero W."/>
        </authorList>
    </citation>
    <scope>NUCLEOTIDE SEQUENCE [LARGE SCALE GENOMIC DNA]</scope>
    <source>
        <tissue evidence="2">Shoot tip</tissue>
    </source>
</reference>
<feature type="region of interest" description="Disordered" evidence="1">
    <location>
        <begin position="48"/>
        <end position="70"/>
    </location>
</feature>
<evidence type="ECO:0000313" key="3">
    <source>
        <dbReference type="Proteomes" id="UP001151529"/>
    </source>
</evidence>
<dbReference type="PANTHER" id="PTHR35701:SF1">
    <property type="entry name" value="OS11G0148400 PROTEIN"/>
    <property type="match status" value="1"/>
</dbReference>
<evidence type="ECO:0000313" key="2">
    <source>
        <dbReference type="EMBL" id="KAJ6694295.1"/>
    </source>
</evidence>
<name>A0A9Q0SYZ0_SALVM</name>
<dbReference type="Proteomes" id="UP001151529">
    <property type="component" value="Chromosome 13"/>
</dbReference>
<evidence type="ECO:0000256" key="1">
    <source>
        <dbReference type="SAM" id="MobiDB-lite"/>
    </source>
</evidence>
<dbReference type="AlphaFoldDB" id="A0A9Q0SYZ0"/>
<sequence>MAVNNDDEEERRIPLETSISLRQITSNSSGFSHTLSLPKMSTTSFEFSTKNQNLAESPTQPGSAPSGVNNLVQWKRPAGALPLSLFGEIEEEEEEGSGAGEPPKNESAHFSKNKEGSGGVNMIDLIANLYKEKEKK</sequence>
<gene>
    <name evidence="2" type="ORF">OIU85_005022</name>
</gene>
<reference evidence="2" key="1">
    <citation type="submission" date="2022-11" db="EMBL/GenBank/DDBJ databases">
        <authorList>
            <person name="Hyden B.L."/>
            <person name="Feng K."/>
            <person name="Yates T."/>
            <person name="Jawdy S."/>
            <person name="Smart L.B."/>
            <person name="Muchero W."/>
        </authorList>
    </citation>
    <scope>NUCLEOTIDE SEQUENCE</scope>
    <source>
        <tissue evidence="2">Shoot tip</tissue>
    </source>
</reference>
<keyword evidence="3" id="KW-1185">Reference proteome</keyword>